<sequence>MKARLATVFALAVGLAVMTASPALADDPVRLDGAYVIDAAGVLDGNAGDVVAALDSLYERAGIQLFVVYVDEFTNPNVPIDWADATADANGLGDGDLLLAVAVSQRQYALSVAADVPLTDAQLNAAESAIEAELRNDNWGQAAIAGADSLAGEASPASSSGGVPVLPIVAGAAVIGVGAYAIYRVRRRGRTGDKKTPAESVSQEELDRRAGSALVDLDDALKTSEQELGFAVAQFGSAATAGFKAALAEANTAVAQAFRIRQKLDDSEPETAEQKRAMTIEIVELCEHADELLDAQAEAFDQLRQLESNAPAALAETSALIATASNRLPTTESTVSALTTRYAPSALDSVAENVERARALLSAAVESSTTASTAIEAHKHGEAAVAVRTGQAQLGQAIQLMDAVDSLTTELQSAEGKLAAAIIDTTGDIAAARALPRDDSSVALQPHIAAAEAALASAQANSSDPVASLSTLGDANAALETVFVGVRDQQVAVAQAATQLTAALAGAQSRITTTAQFITTRRGGVGSEARTRISEADRQVKQALALQASDPVTALTHARQADQLAATAYNLAQRDVSQFSTGSGSGSGMGGLGGFGGAGRGSSGGDLLGGLIGGLIGGSLGSRSSRSGQNSSWGGGSWGGGSGSSGSRSGGSRSGGSRRSGGSSGRSGGGRSRGGRF</sequence>
<protein>
    <recommendedName>
        <fullName evidence="5">TPM domain-containing protein</fullName>
    </recommendedName>
</protein>
<feature type="domain" description="TPM" evidence="5">
    <location>
        <begin position="36"/>
        <end position="151"/>
    </location>
</feature>
<keyword evidence="7" id="KW-1185">Reference proteome</keyword>
<organism evidence="6 7">
    <name type="scientific">Rhodoglobus aureus</name>
    <dbReference type="NCBI Taxonomy" id="191497"/>
    <lineage>
        <taxon>Bacteria</taxon>
        <taxon>Bacillati</taxon>
        <taxon>Actinomycetota</taxon>
        <taxon>Actinomycetes</taxon>
        <taxon>Micrococcales</taxon>
        <taxon>Microbacteriaceae</taxon>
        <taxon>Rhodoglobus</taxon>
    </lineage>
</organism>
<dbReference type="InterPro" id="IPR007621">
    <property type="entry name" value="TPM_dom"/>
</dbReference>
<dbReference type="Proteomes" id="UP001500943">
    <property type="component" value="Unassembled WGS sequence"/>
</dbReference>
<proteinExistence type="predicted"/>
<dbReference type="RefSeq" id="WP_343924579.1">
    <property type="nucleotide sequence ID" value="NZ_BAAAKW010000027.1"/>
</dbReference>
<keyword evidence="1" id="KW-0175">Coiled coil</keyword>
<feature type="compositionally biased region" description="Gly residues" evidence="2">
    <location>
        <begin position="633"/>
        <end position="677"/>
    </location>
</feature>
<dbReference type="Pfam" id="PF04536">
    <property type="entry name" value="TPM_phosphatase"/>
    <property type="match status" value="1"/>
</dbReference>
<accession>A0ABP4GBT1</accession>
<feature type="signal peptide" evidence="4">
    <location>
        <begin position="1"/>
        <end position="25"/>
    </location>
</feature>
<evidence type="ECO:0000256" key="1">
    <source>
        <dbReference type="SAM" id="Coils"/>
    </source>
</evidence>
<keyword evidence="3" id="KW-0472">Membrane</keyword>
<evidence type="ECO:0000259" key="5">
    <source>
        <dbReference type="Pfam" id="PF04536"/>
    </source>
</evidence>
<feature type="coiled-coil region" evidence="1">
    <location>
        <begin position="397"/>
        <end position="424"/>
    </location>
</feature>
<keyword evidence="3" id="KW-0812">Transmembrane</keyword>
<feature type="region of interest" description="Disordered" evidence="2">
    <location>
        <begin position="622"/>
        <end position="677"/>
    </location>
</feature>
<keyword evidence="3" id="KW-1133">Transmembrane helix</keyword>
<evidence type="ECO:0000256" key="2">
    <source>
        <dbReference type="SAM" id="MobiDB-lite"/>
    </source>
</evidence>
<evidence type="ECO:0000313" key="7">
    <source>
        <dbReference type="Proteomes" id="UP001500943"/>
    </source>
</evidence>
<evidence type="ECO:0000256" key="4">
    <source>
        <dbReference type="SAM" id="SignalP"/>
    </source>
</evidence>
<name>A0ABP4GBT1_9MICO</name>
<comment type="caution">
    <text evidence="6">The sequence shown here is derived from an EMBL/GenBank/DDBJ whole genome shotgun (WGS) entry which is preliminary data.</text>
</comment>
<feature type="chain" id="PRO_5046610554" description="TPM domain-containing protein" evidence="4">
    <location>
        <begin position="26"/>
        <end position="677"/>
    </location>
</feature>
<feature type="transmembrane region" description="Helical" evidence="3">
    <location>
        <begin position="165"/>
        <end position="185"/>
    </location>
</feature>
<gene>
    <name evidence="6" type="ORF">GCM10009655_14830</name>
</gene>
<evidence type="ECO:0000313" key="6">
    <source>
        <dbReference type="EMBL" id="GAA1216559.1"/>
    </source>
</evidence>
<evidence type="ECO:0000256" key="3">
    <source>
        <dbReference type="SAM" id="Phobius"/>
    </source>
</evidence>
<dbReference type="EMBL" id="BAAAKW010000027">
    <property type="protein sequence ID" value="GAA1216559.1"/>
    <property type="molecule type" value="Genomic_DNA"/>
</dbReference>
<dbReference type="Gene3D" id="3.10.310.50">
    <property type="match status" value="1"/>
</dbReference>
<keyword evidence="4" id="KW-0732">Signal</keyword>
<reference evidence="7" key="1">
    <citation type="journal article" date="2019" name="Int. J. Syst. Evol. Microbiol.">
        <title>The Global Catalogue of Microorganisms (GCM) 10K type strain sequencing project: providing services to taxonomists for standard genome sequencing and annotation.</title>
        <authorList>
            <consortium name="The Broad Institute Genomics Platform"/>
            <consortium name="The Broad Institute Genome Sequencing Center for Infectious Disease"/>
            <person name="Wu L."/>
            <person name="Ma J."/>
        </authorList>
    </citation>
    <scope>NUCLEOTIDE SEQUENCE [LARGE SCALE GENOMIC DNA]</scope>
    <source>
        <strain evidence="7">JCM 12762</strain>
    </source>
</reference>
<feature type="compositionally biased region" description="Low complexity" evidence="2">
    <location>
        <begin position="622"/>
        <end position="632"/>
    </location>
</feature>